<evidence type="ECO:0000313" key="2">
    <source>
        <dbReference type="EMBL" id="MEJ8847078.1"/>
    </source>
</evidence>
<proteinExistence type="predicted"/>
<dbReference type="PANTHER" id="PTHR43245">
    <property type="entry name" value="BIFUNCTIONAL POLYMYXIN RESISTANCE PROTEIN ARNA"/>
    <property type="match status" value="1"/>
</dbReference>
<evidence type="ECO:0000313" key="3">
    <source>
        <dbReference type="Proteomes" id="UP001385892"/>
    </source>
</evidence>
<accession>A0ABU8WHU9</accession>
<feature type="domain" description="NAD-dependent epimerase/dehydratase" evidence="1">
    <location>
        <begin position="3"/>
        <end position="226"/>
    </location>
</feature>
<dbReference type="EMBL" id="JBBKZT010000004">
    <property type="protein sequence ID" value="MEJ8847078.1"/>
    <property type="molecule type" value="Genomic_DNA"/>
</dbReference>
<evidence type="ECO:0000259" key="1">
    <source>
        <dbReference type="Pfam" id="PF01370"/>
    </source>
</evidence>
<organism evidence="2 3">
    <name type="scientific">Variovorax rhizosphaerae</name>
    <dbReference type="NCBI Taxonomy" id="1836200"/>
    <lineage>
        <taxon>Bacteria</taxon>
        <taxon>Pseudomonadati</taxon>
        <taxon>Pseudomonadota</taxon>
        <taxon>Betaproteobacteria</taxon>
        <taxon>Burkholderiales</taxon>
        <taxon>Comamonadaceae</taxon>
        <taxon>Variovorax</taxon>
    </lineage>
</organism>
<sequence>MRIAVTGASGFIGRHVLQALVSRKGVEAIAVSRTAPGDWLPLGVRQVALDMAALPTDPFDVIGRPDAVIHLAWGGLPNYMSRGHYEVQLPLQYRFLQRLVDGGLSSLICTGTCLEYGMRSGELQEFLPTDPRNPYGFAKDALRRQLEFLAVERGLRLGWARLFYMYGDGQAAGSLYSQFLAAGAAGASEFPMSGGEQLRDFLHVAEVARSLVALACDAPGPWVVNVCSGRPTSVRRLVEGWLEERGWSMKLALGRYPYPNYEPMAFWGSNARLTQLLGRA</sequence>
<comment type="caution">
    <text evidence="2">The sequence shown here is derived from an EMBL/GenBank/DDBJ whole genome shotgun (WGS) entry which is preliminary data.</text>
</comment>
<reference evidence="2 3" key="1">
    <citation type="submission" date="2024-03" db="EMBL/GenBank/DDBJ databases">
        <title>Novel species of the genus Variovorax.</title>
        <authorList>
            <person name="Liu Q."/>
            <person name="Xin Y.-H."/>
        </authorList>
    </citation>
    <scope>NUCLEOTIDE SEQUENCE [LARGE SCALE GENOMIC DNA]</scope>
    <source>
        <strain evidence="2 3">KACC 18900</strain>
    </source>
</reference>
<dbReference type="InterPro" id="IPR036291">
    <property type="entry name" value="NAD(P)-bd_dom_sf"/>
</dbReference>
<name>A0ABU8WHU9_9BURK</name>
<dbReference type="InterPro" id="IPR050177">
    <property type="entry name" value="Lipid_A_modif_metabolic_enz"/>
</dbReference>
<dbReference type="RefSeq" id="WP_340342225.1">
    <property type="nucleotide sequence ID" value="NZ_JBBKZT010000004.1"/>
</dbReference>
<dbReference type="SUPFAM" id="SSF51735">
    <property type="entry name" value="NAD(P)-binding Rossmann-fold domains"/>
    <property type="match status" value="1"/>
</dbReference>
<dbReference type="Pfam" id="PF01370">
    <property type="entry name" value="Epimerase"/>
    <property type="match status" value="1"/>
</dbReference>
<keyword evidence="3" id="KW-1185">Reference proteome</keyword>
<dbReference type="Gene3D" id="3.90.25.10">
    <property type="entry name" value="UDP-galactose 4-epimerase, domain 1"/>
    <property type="match status" value="1"/>
</dbReference>
<dbReference type="InterPro" id="IPR001509">
    <property type="entry name" value="Epimerase_deHydtase"/>
</dbReference>
<protein>
    <submittedName>
        <fullName evidence="2">NAD(P)-dependent oxidoreductase</fullName>
    </submittedName>
</protein>
<gene>
    <name evidence="2" type="ORF">WKW82_10480</name>
</gene>
<dbReference type="Gene3D" id="3.40.50.720">
    <property type="entry name" value="NAD(P)-binding Rossmann-like Domain"/>
    <property type="match status" value="1"/>
</dbReference>
<dbReference type="Proteomes" id="UP001385892">
    <property type="component" value="Unassembled WGS sequence"/>
</dbReference>
<dbReference type="PANTHER" id="PTHR43245:SF13">
    <property type="entry name" value="UDP-D-APIOSE_UDP-D-XYLOSE SYNTHASE 2"/>
    <property type="match status" value="1"/>
</dbReference>